<evidence type="ECO:0000256" key="8">
    <source>
        <dbReference type="ARBA" id="ARBA00022884"/>
    </source>
</evidence>
<evidence type="ECO:0000256" key="13">
    <source>
        <dbReference type="ARBA" id="ARBA00049977"/>
    </source>
</evidence>
<comment type="similarity">
    <text evidence="3">Belongs to the vesiculovirus nucleocapsid protein family.</text>
</comment>
<dbReference type="InterPro" id="IPR035961">
    <property type="entry name" value="Rhabdovirus_nucleoprotein-like"/>
</dbReference>
<keyword evidence="5" id="KW-1139">Helical capsid protein</keyword>
<proteinExistence type="inferred from homology"/>
<dbReference type="InterPro" id="IPR023330">
    <property type="entry name" value="Rhabdovirus_ncapsid_N"/>
</dbReference>
<dbReference type="InterPro" id="IPR023331">
    <property type="entry name" value="Rhabdovirus_ncapsid_C"/>
</dbReference>
<keyword evidence="7" id="KW-0946">Virion</keyword>
<evidence type="ECO:0000313" key="16">
    <source>
        <dbReference type="EMBL" id="AGI04014.1"/>
    </source>
</evidence>
<dbReference type="InterPro" id="IPR000448">
    <property type="entry name" value="Rhabdo_ncapsid"/>
</dbReference>
<keyword evidence="17" id="KW-1185">Reference proteome</keyword>
<dbReference type="OrthoDB" id="22890at10239"/>
<evidence type="ECO:0000256" key="2">
    <source>
        <dbReference type="ARBA" id="ARBA00004328"/>
    </source>
</evidence>
<evidence type="ECO:0000256" key="9">
    <source>
        <dbReference type="ARBA" id="ARBA00023086"/>
    </source>
</evidence>
<evidence type="ECO:0000256" key="11">
    <source>
        <dbReference type="ARBA" id="ARBA00023274"/>
    </source>
</evidence>
<dbReference type="EMBL" id="KC412247">
    <property type="protein sequence ID" value="AGI04014.1"/>
    <property type="molecule type" value="Viral_cRNA"/>
</dbReference>
<keyword evidence="11" id="KW-0687">Ribonucleoprotein</keyword>
<comment type="function">
    <text evidence="13">Encapsidates the genome in a ratio of one N per nine ribonucleotides, protecting it from nucleases. The encapsidated genomic RNA is termed the NC and serves as template for transcription and replication. The nucleocapsid is bullet-shaped with the tip containing 8 turns of a conical spiral before reaching the helical cylindrical trunk. Nucleocapsid assembly is concomitant with replication, therefore viral replication depends on the intracellular concentration of free N, termed N(0). All replicative products are resistant to nucleases.</text>
</comment>
<keyword evidence="6" id="KW-0167">Capsid protein</keyword>
<dbReference type="GO" id="GO:1990904">
    <property type="term" value="C:ribonucleoprotein complex"/>
    <property type="evidence" value="ECO:0007669"/>
    <property type="project" value="UniProtKB-KW"/>
</dbReference>
<keyword evidence="8" id="KW-0694">RNA-binding</keyword>
<accession>M4W6E4</accession>
<dbReference type="GO" id="GO:0019029">
    <property type="term" value="C:helical viral capsid"/>
    <property type="evidence" value="ECO:0007669"/>
    <property type="project" value="UniProtKB-KW"/>
</dbReference>
<protein>
    <recommendedName>
        <fullName evidence="4">Nucleoprotein</fullName>
    </recommendedName>
    <alternativeName>
        <fullName evidence="12">Nucleocapsid protein</fullName>
    </alternativeName>
</protein>
<sequence>MAPTVKRVSDNTIVQAVLPASEDPVEFPKDYFNANPGKIKVYISKQKDIGTLRQFVYEGIKSGDVSICHINSYLYFALKEIKDVAASDWTTFGITIASKGATMQIFDTLIIEEYRGQVADGKLNATRTVDDDKWLPMLILGLYRVGRATQEEYKKTLMSGLMAQCKLRHPNAEEIVNETDDFYQAWGNDSNFLKLVAAVDMFFHQFKKHPDAGLRYGTIVSRYKDCAALSTMSHLHKVTGLPIPDLMTWVLTKSVEDEVCRMMTPGQEIDKADSYMPYLIDLGISTKSPYSSVKNPCFHFWGQLTALLVQSARAKNARVPDDIPYAELTKAAHLLAYAVGHSSDLEQRFSIKDKQYKREIASDESLGDIGSEPPTGKDVVDWLAWWDDVGRVPTPDMNSFAKKAIHGLVEIRDRTIGEYAKRTFT</sequence>
<evidence type="ECO:0000256" key="14">
    <source>
        <dbReference type="ARBA" id="ARBA00050000"/>
    </source>
</evidence>
<evidence type="ECO:0000256" key="10">
    <source>
        <dbReference type="ARBA" id="ARBA00023200"/>
    </source>
</evidence>
<evidence type="ECO:0000313" key="17">
    <source>
        <dbReference type="Proteomes" id="UP000169682"/>
    </source>
</evidence>
<dbReference type="GO" id="GO:0003723">
    <property type="term" value="F:RNA binding"/>
    <property type="evidence" value="ECO:0007669"/>
    <property type="project" value="UniProtKB-KW"/>
</dbReference>
<evidence type="ECO:0000256" key="3">
    <source>
        <dbReference type="ARBA" id="ARBA00009733"/>
    </source>
</evidence>
<dbReference type="GO" id="GO:0030430">
    <property type="term" value="C:host cell cytoplasm"/>
    <property type="evidence" value="ECO:0007669"/>
    <property type="project" value="UniProtKB-SubCell"/>
</dbReference>
<dbReference type="Pfam" id="PF00945">
    <property type="entry name" value="Rhabdo_ncap"/>
    <property type="match status" value="1"/>
</dbReference>
<name>M4W6E4_9RHAB</name>
<dbReference type="Proteomes" id="UP000169682">
    <property type="component" value="Segment"/>
</dbReference>
<dbReference type="SUPFAM" id="SSF140809">
    <property type="entry name" value="Rhabdovirus nucleoprotein-like"/>
    <property type="match status" value="1"/>
</dbReference>
<organism evidence="16 17">
    <name type="scientific">Vesiculovirus malpais</name>
    <dbReference type="NCBI Taxonomy" id="1972570"/>
    <lineage>
        <taxon>Viruses</taxon>
        <taxon>Riboviria</taxon>
        <taxon>Orthornavirae</taxon>
        <taxon>Negarnaviricota</taxon>
        <taxon>Haploviricotina</taxon>
        <taxon>Monjiviricetes</taxon>
        <taxon>Mononegavirales</taxon>
        <taxon>Rhabdoviridae</taxon>
        <taxon>Alpharhabdovirinae</taxon>
        <taxon>Vesiculovirus</taxon>
    </lineage>
</organism>
<dbReference type="GO" id="GO:0019013">
    <property type="term" value="C:viral nucleocapsid"/>
    <property type="evidence" value="ECO:0007669"/>
    <property type="project" value="UniProtKB-KW"/>
</dbReference>
<evidence type="ECO:0000256" key="7">
    <source>
        <dbReference type="ARBA" id="ARBA00022844"/>
    </source>
</evidence>
<dbReference type="Gene3D" id="1.10.3610.10">
    <property type="entry name" value="Nucleoprotein"/>
    <property type="match status" value="1"/>
</dbReference>
<evidence type="ECO:0000256" key="4">
    <source>
        <dbReference type="ARBA" id="ARBA00014389"/>
    </source>
</evidence>
<dbReference type="KEGG" id="vg:20964458"/>
<evidence type="ECO:0000256" key="1">
    <source>
        <dbReference type="ARBA" id="ARBA00004192"/>
    </source>
</evidence>
<evidence type="ECO:0000259" key="15">
    <source>
        <dbReference type="Pfam" id="PF00945"/>
    </source>
</evidence>
<reference evidence="16 17" key="1">
    <citation type="journal article" date="2013" name="Virol. J.">
        <title>Malpais spring virus is a new species in the genus vesiculovirus.</title>
        <authorList>
            <person name="Vasilakis N."/>
            <person name="Widen S."/>
            <person name="Travassos da Rosa A.P."/>
            <person name="Wood T.G."/>
            <person name="Walker P.J."/>
            <person name="Holmes E.C."/>
            <person name="Tesh R.B."/>
        </authorList>
    </citation>
    <scope>NUCLEOTIDE SEQUENCE [LARGE SCALE GENOMIC DNA]</scope>
    <source>
        <strain evidence="16">85-488NM</strain>
    </source>
</reference>
<dbReference type="GeneID" id="20964458"/>
<feature type="domain" description="Rhabdovirus nucleocapsid" evidence="15">
    <location>
        <begin position="11"/>
        <end position="406"/>
    </location>
</feature>
<dbReference type="Gene3D" id="1.10.3570.10">
    <property type="entry name" value="Rhabdovirus nucleocapsid protein like domain"/>
    <property type="match status" value="1"/>
</dbReference>
<evidence type="ECO:0000256" key="5">
    <source>
        <dbReference type="ARBA" id="ARBA00022497"/>
    </source>
</evidence>
<evidence type="ECO:0000256" key="12">
    <source>
        <dbReference type="ARBA" id="ARBA00033344"/>
    </source>
</evidence>
<comment type="subcellular location">
    <subcellularLocation>
        <location evidence="1">Host cytoplasm</location>
    </subcellularLocation>
    <subcellularLocation>
        <location evidence="2">Virion</location>
    </subcellularLocation>
</comment>
<evidence type="ECO:0000256" key="6">
    <source>
        <dbReference type="ARBA" id="ARBA00022561"/>
    </source>
</evidence>
<keyword evidence="10" id="KW-1035">Host cytoplasm</keyword>
<comment type="subunit">
    <text evidence="14">Homomultimerizes to form the nucleocapsid. Binds to viral genomic RNA; this interaction contributes to the virion assembly. N in the nucleocapsid interacts (via C-terminus) with the P protein (via C-terminus); this interaction allows to package the L polymerase in the virion and positions the polymerase on the template, since P acts as a bridge between N and L. N(0) interacts with the P protein; this interaction prevents the uncontrolled aggregation of N(0). Interacts with the matrix protein (inner layer); this interaction contributes to the virion assembly. Interacts with the L polymerase.</text>
</comment>
<dbReference type="RefSeq" id="YP_009094174.1">
    <property type="nucleotide sequence ID" value="NC_025364.1"/>
</dbReference>
<keyword evidence="9 16" id="KW-0543">Viral nucleoprotein</keyword>